<dbReference type="GO" id="GO:0003978">
    <property type="term" value="F:UDP-glucose 4-epimerase activity"/>
    <property type="evidence" value="ECO:0007669"/>
    <property type="project" value="InterPro"/>
</dbReference>
<dbReference type="Gene3D" id="3.40.50.720">
    <property type="entry name" value="NAD(P)-binding Rossmann-like Domain"/>
    <property type="match status" value="1"/>
</dbReference>
<comment type="caution">
    <text evidence="7">The sequence shown here is derived from an EMBL/GenBank/DDBJ whole genome shotgun (WGS) entry which is preliminary data.</text>
</comment>
<dbReference type="PANTHER" id="PTHR43725:SF53">
    <property type="entry name" value="UDP-ARABINOSE 4-EPIMERASE 1"/>
    <property type="match status" value="1"/>
</dbReference>
<dbReference type="GO" id="GO:0033499">
    <property type="term" value="P:galactose catabolic process via UDP-galactose, Leloir pathway"/>
    <property type="evidence" value="ECO:0007669"/>
    <property type="project" value="TreeGrafter"/>
</dbReference>
<dbReference type="SUPFAM" id="SSF51735">
    <property type="entry name" value="NAD(P)-binding Rossmann-fold domains"/>
    <property type="match status" value="1"/>
</dbReference>
<keyword evidence="5" id="KW-0119">Carbohydrate metabolism</keyword>
<evidence type="ECO:0000256" key="5">
    <source>
        <dbReference type="ARBA" id="ARBA00023277"/>
    </source>
</evidence>
<comment type="similarity">
    <text evidence="2">Belongs to the NAD(P)-dependent epimerase/dehydratase family.</text>
</comment>
<dbReference type="EMBL" id="LAZR01000346">
    <property type="protein sequence ID" value="KKN73294.1"/>
    <property type="molecule type" value="Genomic_DNA"/>
</dbReference>
<sequence>MNVLLTGGAGYIGSHVTRALAEAGHRCVVVDNLCKGHATAVSEAELVVADVADGRAMRAAMSDHAIDTVIHLAAFIEAAESVAEPDKYFRNNTLIGLMLLDAMREAGVGRMVFSSTAAVYGQPERMPIDEDDRLDPINPYGASKLCVEWMLRAYAQAYKMGFISLRYFNVAGADPAGDIGEDHRPETHLIPLVLQVAMGKHEQMSIFGDDYETDDGTCVRDYIHVCDLADAHVLAAERIGRGCADAYNLGNGAGFSVRQVIETARQVTGSKIPAEVGPRRPGDPPRLIASSQRAMDGLGWRPKRAELSTIIEHAWAWHNGHPDGYAD</sequence>
<dbReference type="Gene3D" id="3.90.25.10">
    <property type="entry name" value="UDP-galactose 4-epimerase, domain 1"/>
    <property type="match status" value="1"/>
</dbReference>
<dbReference type="NCBIfam" id="TIGR01179">
    <property type="entry name" value="galE"/>
    <property type="match status" value="1"/>
</dbReference>
<accession>A0A0F9T245</accession>
<evidence type="ECO:0000256" key="1">
    <source>
        <dbReference type="ARBA" id="ARBA00001911"/>
    </source>
</evidence>
<protein>
    <recommendedName>
        <fullName evidence="6">NAD-dependent epimerase/dehydratase domain-containing protein</fullName>
    </recommendedName>
</protein>
<reference evidence="7" key="1">
    <citation type="journal article" date="2015" name="Nature">
        <title>Complex archaea that bridge the gap between prokaryotes and eukaryotes.</title>
        <authorList>
            <person name="Spang A."/>
            <person name="Saw J.H."/>
            <person name="Jorgensen S.L."/>
            <person name="Zaremba-Niedzwiedzka K."/>
            <person name="Martijn J."/>
            <person name="Lind A.E."/>
            <person name="van Eijk R."/>
            <person name="Schleper C."/>
            <person name="Guy L."/>
            <person name="Ettema T.J."/>
        </authorList>
    </citation>
    <scope>NUCLEOTIDE SEQUENCE</scope>
</reference>
<evidence type="ECO:0000259" key="6">
    <source>
        <dbReference type="Pfam" id="PF01370"/>
    </source>
</evidence>
<dbReference type="InterPro" id="IPR036291">
    <property type="entry name" value="NAD(P)-bd_dom_sf"/>
</dbReference>
<name>A0A0F9T245_9ZZZZ</name>
<feature type="domain" description="NAD-dependent epimerase/dehydratase" evidence="6">
    <location>
        <begin position="3"/>
        <end position="250"/>
    </location>
</feature>
<dbReference type="PANTHER" id="PTHR43725">
    <property type="entry name" value="UDP-GLUCOSE 4-EPIMERASE"/>
    <property type="match status" value="1"/>
</dbReference>
<dbReference type="InterPro" id="IPR005886">
    <property type="entry name" value="UDP_G4E"/>
</dbReference>
<dbReference type="AlphaFoldDB" id="A0A0F9T245"/>
<evidence type="ECO:0000256" key="2">
    <source>
        <dbReference type="ARBA" id="ARBA00007637"/>
    </source>
</evidence>
<evidence type="ECO:0000256" key="4">
    <source>
        <dbReference type="ARBA" id="ARBA00023235"/>
    </source>
</evidence>
<gene>
    <name evidence="7" type="ORF">LCGC14_0401900</name>
</gene>
<keyword evidence="4" id="KW-0413">Isomerase</keyword>
<evidence type="ECO:0000313" key="7">
    <source>
        <dbReference type="EMBL" id="KKN73294.1"/>
    </source>
</evidence>
<evidence type="ECO:0000256" key="3">
    <source>
        <dbReference type="ARBA" id="ARBA00023027"/>
    </source>
</evidence>
<keyword evidence="3" id="KW-0520">NAD</keyword>
<organism evidence="7">
    <name type="scientific">marine sediment metagenome</name>
    <dbReference type="NCBI Taxonomy" id="412755"/>
    <lineage>
        <taxon>unclassified sequences</taxon>
        <taxon>metagenomes</taxon>
        <taxon>ecological metagenomes</taxon>
    </lineage>
</organism>
<comment type="cofactor">
    <cofactor evidence="1">
        <name>NAD(+)</name>
        <dbReference type="ChEBI" id="CHEBI:57540"/>
    </cofactor>
</comment>
<dbReference type="CDD" id="cd05247">
    <property type="entry name" value="UDP_G4E_1_SDR_e"/>
    <property type="match status" value="1"/>
</dbReference>
<dbReference type="Pfam" id="PF01370">
    <property type="entry name" value="Epimerase"/>
    <property type="match status" value="1"/>
</dbReference>
<dbReference type="InterPro" id="IPR001509">
    <property type="entry name" value="Epimerase_deHydtase"/>
</dbReference>
<proteinExistence type="inferred from homology"/>